<gene>
    <name evidence="2" type="ORF">BU23DRAFT_634678</name>
</gene>
<evidence type="ECO:0008006" key="4">
    <source>
        <dbReference type="Google" id="ProtNLM"/>
    </source>
</evidence>
<evidence type="ECO:0000313" key="3">
    <source>
        <dbReference type="Proteomes" id="UP000800036"/>
    </source>
</evidence>
<dbReference type="InterPro" id="IPR011042">
    <property type="entry name" value="6-blade_b-propeller_TolB-like"/>
</dbReference>
<dbReference type="AlphaFoldDB" id="A0A6A5UJ71"/>
<dbReference type="Gene3D" id="2.120.10.30">
    <property type="entry name" value="TolB, C-terminal domain"/>
    <property type="match status" value="1"/>
</dbReference>
<sequence>MARLVSLGALLVAIALASASPRVPPPPEPEPIEIVELPLPPVSANNATGSCNLSINPRGTGCIAQKGGGSDTKTIGIIASGDFLPDGKHVITMATFVGAPEHPDPASIYDGEQILLIKTNNSTFPNGDPWKCLTCGMPADNAPHRTALLDYPQAFADGKRILAGDNIIDCGEYDLTSVECTPTVTYMYPIHWETSLDGEGKGGALRELRLHPDDIHLGFSSFNFINGQLGQSAYFARLQFNPSPEKGLPLGPRYDLLSVTRMVEPNAIPPISVKDGQVIINRDYISVGELRGFSGSGKEVIYVGFGWESSNTDAFAVHLQTGKIRRLTSHPEYVDPIDVSPDDNWSVIEDTRGTDRQMFLAGMRGIPPVTDLVSTRITTATRNNGPRRFFQPFLVDRYGDRGDYAGQKINGGPGVPGSGDIDDPEWNAMADPRWSPHGNEIVYWQAQTIFPECGGPNPLPCYPSKAPGGRTYRLMLAKLVSRAPKPYPPVEEASDEIPWGEPYIRGSVPNARGEPPQGVYTLKGKAAGYAKVSFAGAGNSASAPIANVAVTYHNFSDGKLTYTNGYEKGLAFINGYENVTLEFLSATNNLIHWYSDLVQTGQDGFIATKKTSPDGFHLNIDVTTNFFNASGTLTTTVNDKVYKQPLNAT</sequence>
<feature type="signal peptide" evidence="1">
    <location>
        <begin position="1"/>
        <end position="19"/>
    </location>
</feature>
<dbReference type="EMBL" id="ML976817">
    <property type="protein sequence ID" value="KAF1964029.1"/>
    <property type="molecule type" value="Genomic_DNA"/>
</dbReference>
<reference evidence="2" key="1">
    <citation type="journal article" date="2020" name="Stud. Mycol.">
        <title>101 Dothideomycetes genomes: a test case for predicting lifestyles and emergence of pathogens.</title>
        <authorList>
            <person name="Haridas S."/>
            <person name="Albert R."/>
            <person name="Binder M."/>
            <person name="Bloem J."/>
            <person name="Labutti K."/>
            <person name="Salamov A."/>
            <person name="Andreopoulos B."/>
            <person name="Baker S."/>
            <person name="Barry K."/>
            <person name="Bills G."/>
            <person name="Bluhm B."/>
            <person name="Cannon C."/>
            <person name="Castanera R."/>
            <person name="Culley D."/>
            <person name="Daum C."/>
            <person name="Ezra D."/>
            <person name="Gonzalez J."/>
            <person name="Henrissat B."/>
            <person name="Kuo A."/>
            <person name="Liang C."/>
            <person name="Lipzen A."/>
            <person name="Lutzoni F."/>
            <person name="Magnuson J."/>
            <person name="Mondo S."/>
            <person name="Nolan M."/>
            <person name="Ohm R."/>
            <person name="Pangilinan J."/>
            <person name="Park H.-J."/>
            <person name="Ramirez L."/>
            <person name="Alfaro M."/>
            <person name="Sun H."/>
            <person name="Tritt A."/>
            <person name="Yoshinaga Y."/>
            <person name="Zwiers L.-H."/>
            <person name="Turgeon B."/>
            <person name="Goodwin S."/>
            <person name="Spatafora J."/>
            <person name="Crous P."/>
            <person name="Grigoriev I."/>
        </authorList>
    </citation>
    <scope>NUCLEOTIDE SEQUENCE</scope>
    <source>
        <strain evidence="2">CBS 107.79</strain>
    </source>
</reference>
<keyword evidence="3" id="KW-1185">Reference proteome</keyword>
<accession>A0A6A5UJ71</accession>
<dbReference type="SUPFAM" id="SSF82171">
    <property type="entry name" value="DPP6 N-terminal domain-like"/>
    <property type="match status" value="1"/>
</dbReference>
<protein>
    <recommendedName>
        <fullName evidence="4">Saponin hydrolase</fullName>
    </recommendedName>
</protein>
<keyword evidence="1" id="KW-0732">Signal</keyword>
<evidence type="ECO:0000313" key="2">
    <source>
        <dbReference type="EMBL" id="KAF1964029.1"/>
    </source>
</evidence>
<organism evidence="2 3">
    <name type="scientific">Bimuria novae-zelandiae CBS 107.79</name>
    <dbReference type="NCBI Taxonomy" id="1447943"/>
    <lineage>
        <taxon>Eukaryota</taxon>
        <taxon>Fungi</taxon>
        <taxon>Dikarya</taxon>
        <taxon>Ascomycota</taxon>
        <taxon>Pezizomycotina</taxon>
        <taxon>Dothideomycetes</taxon>
        <taxon>Pleosporomycetidae</taxon>
        <taxon>Pleosporales</taxon>
        <taxon>Massarineae</taxon>
        <taxon>Didymosphaeriaceae</taxon>
        <taxon>Bimuria</taxon>
    </lineage>
</organism>
<evidence type="ECO:0000256" key="1">
    <source>
        <dbReference type="SAM" id="SignalP"/>
    </source>
</evidence>
<proteinExistence type="predicted"/>
<name>A0A6A5UJ71_9PLEO</name>
<dbReference type="OrthoDB" id="10265322at2759"/>
<dbReference type="Proteomes" id="UP000800036">
    <property type="component" value="Unassembled WGS sequence"/>
</dbReference>
<feature type="chain" id="PRO_5025650470" description="Saponin hydrolase" evidence="1">
    <location>
        <begin position="20"/>
        <end position="649"/>
    </location>
</feature>